<gene>
    <name evidence="7" type="primary">LOC130500054</name>
</gene>
<keyword evidence="5" id="KW-0539">Nucleus</keyword>
<dbReference type="GO" id="GO:0005634">
    <property type="term" value="C:nucleus"/>
    <property type="evidence" value="ECO:0007669"/>
    <property type="project" value="UniProtKB-SubCell"/>
</dbReference>
<dbReference type="PANTHER" id="PTHR46481">
    <property type="entry name" value="ZINC FINGER BED DOMAIN-CONTAINING PROTEIN 4"/>
    <property type="match status" value="1"/>
</dbReference>
<name>A0A9W3CGV2_RAPSA</name>
<dbReference type="RefSeq" id="XP_056850734.1">
    <property type="nucleotide sequence ID" value="XM_056994754.1"/>
</dbReference>
<dbReference type="KEGG" id="rsz:130500054"/>
<organism evidence="6 7">
    <name type="scientific">Raphanus sativus</name>
    <name type="common">Radish</name>
    <name type="synonym">Raphanus raphanistrum var. sativus</name>
    <dbReference type="NCBI Taxonomy" id="3726"/>
    <lineage>
        <taxon>Eukaryota</taxon>
        <taxon>Viridiplantae</taxon>
        <taxon>Streptophyta</taxon>
        <taxon>Embryophyta</taxon>
        <taxon>Tracheophyta</taxon>
        <taxon>Spermatophyta</taxon>
        <taxon>Magnoliopsida</taxon>
        <taxon>eudicotyledons</taxon>
        <taxon>Gunneridae</taxon>
        <taxon>Pentapetalae</taxon>
        <taxon>rosids</taxon>
        <taxon>malvids</taxon>
        <taxon>Brassicales</taxon>
        <taxon>Brassicaceae</taxon>
        <taxon>Brassiceae</taxon>
        <taxon>Raphanus</taxon>
    </lineage>
</organism>
<dbReference type="InterPro" id="IPR052035">
    <property type="entry name" value="ZnF_BED_domain_contain"/>
</dbReference>
<dbReference type="PANTHER" id="PTHR46481:SF10">
    <property type="entry name" value="ZINC FINGER BED DOMAIN-CONTAINING PROTEIN 39"/>
    <property type="match status" value="1"/>
</dbReference>
<reference evidence="6" key="1">
    <citation type="journal article" date="2019" name="Database">
        <title>The radish genome database (RadishGD): an integrated information resource for radish genomics.</title>
        <authorList>
            <person name="Yu H.J."/>
            <person name="Baek S."/>
            <person name="Lee Y.J."/>
            <person name="Cho A."/>
            <person name="Mun J.H."/>
        </authorList>
    </citation>
    <scope>NUCLEOTIDE SEQUENCE [LARGE SCALE GENOMIC DNA]</scope>
    <source>
        <strain evidence="6">cv. WK10039</strain>
    </source>
</reference>
<keyword evidence="3" id="KW-0863">Zinc-finger</keyword>
<reference evidence="7" key="2">
    <citation type="submission" date="2025-08" db="UniProtKB">
        <authorList>
            <consortium name="RefSeq"/>
        </authorList>
    </citation>
    <scope>IDENTIFICATION</scope>
    <source>
        <tissue evidence="7">Leaf</tissue>
    </source>
</reference>
<evidence type="ECO:0000256" key="4">
    <source>
        <dbReference type="ARBA" id="ARBA00022833"/>
    </source>
</evidence>
<proteinExistence type="predicted"/>
<protein>
    <submittedName>
        <fullName evidence="7">Zinc finger BED domain-containing protein RICESLEEPER 2-like</fullName>
    </submittedName>
</protein>
<keyword evidence="4" id="KW-0862">Zinc</keyword>
<dbReference type="GeneID" id="130500054"/>
<dbReference type="InterPro" id="IPR012337">
    <property type="entry name" value="RNaseH-like_sf"/>
</dbReference>
<evidence type="ECO:0000256" key="1">
    <source>
        <dbReference type="ARBA" id="ARBA00004123"/>
    </source>
</evidence>
<keyword evidence="6" id="KW-1185">Reference proteome</keyword>
<dbReference type="GO" id="GO:0008270">
    <property type="term" value="F:zinc ion binding"/>
    <property type="evidence" value="ECO:0007669"/>
    <property type="project" value="UniProtKB-KW"/>
</dbReference>
<evidence type="ECO:0000256" key="5">
    <source>
        <dbReference type="ARBA" id="ARBA00023242"/>
    </source>
</evidence>
<evidence type="ECO:0000313" key="6">
    <source>
        <dbReference type="Proteomes" id="UP000504610"/>
    </source>
</evidence>
<dbReference type="SUPFAM" id="SSF53098">
    <property type="entry name" value="Ribonuclease H-like"/>
    <property type="match status" value="1"/>
</dbReference>
<sequence>MTSEIIIYHDLPFRYAEYEKVRARDLYLNPDCKPICRRTAVADVFRRYEIEKEKLRNVFAKHQGRVCFTSDLWVARPTTMGYLCLTASFIDDDWRLNNKVLAFCVARCPHTGGELASTIIECLKDWGLEKKVFSFTLDNATNNDSMLRILKGQLQMMSGSGLLCDGKFMHVRCCAHILNLIVKDGLELAKNLLHDIRESVRYVKASPQRIQSFAACVERVRPRITGGAGLSLDVSTRWNSTYDMLVRALKFRAAFESMASFDTHYKTLPSAADWDRGAKICSL</sequence>
<dbReference type="Proteomes" id="UP000504610">
    <property type="component" value="Chromosome 9"/>
</dbReference>
<evidence type="ECO:0000256" key="3">
    <source>
        <dbReference type="ARBA" id="ARBA00022771"/>
    </source>
</evidence>
<keyword evidence="2" id="KW-0479">Metal-binding</keyword>
<dbReference type="OrthoDB" id="1109749at2759"/>
<evidence type="ECO:0000256" key="2">
    <source>
        <dbReference type="ARBA" id="ARBA00022723"/>
    </source>
</evidence>
<dbReference type="AlphaFoldDB" id="A0A9W3CGV2"/>
<evidence type="ECO:0000313" key="7">
    <source>
        <dbReference type="RefSeq" id="XP_056850734.1"/>
    </source>
</evidence>
<comment type="subcellular location">
    <subcellularLocation>
        <location evidence="1">Nucleus</location>
    </subcellularLocation>
</comment>
<accession>A0A9W3CGV2</accession>